<accession>A0A4P6UPD5</accession>
<keyword evidence="5 6" id="KW-0472">Membrane</keyword>
<feature type="transmembrane region" description="Helical" evidence="6">
    <location>
        <begin position="282"/>
        <end position="300"/>
    </location>
</feature>
<dbReference type="PANTHER" id="PTHR33406">
    <property type="entry name" value="MEMBRANE PROTEIN MJ1562-RELATED"/>
    <property type="match status" value="1"/>
</dbReference>
<evidence type="ECO:0000259" key="7">
    <source>
        <dbReference type="Pfam" id="PF03176"/>
    </source>
</evidence>
<dbReference type="AlphaFoldDB" id="A0A4P6UPD5"/>
<keyword evidence="3 6" id="KW-0812">Transmembrane</keyword>
<feature type="transmembrane region" description="Helical" evidence="6">
    <location>
        <begin position="649"/>
        <end position="667"/>
    </location>
</feature>
<dbReference type="KEGG" id="hgr:DW355_11280"/>
<sequence>MSLLPVDEQAPEVDLATRRLAEQASRQILVMLGTPRWDDTQRAAAAWRQALAGQGALVESQALNAGAFAETIAFYRPWRDRLLTPAQRTQLEAAQTGARTEALAQGALAALYQPAVQARLSDWLADPLGLWSQWWTARAAETRARPRDGWLWLSTEGREWVVLAYDITGSAFALDGSTARGDALQAAQAAARAALRADPTVAAGAEDLEILRAGVPLHAEAAATQANREINTIGWGSLAAVLLLVWLAFRSPRPIVLVALSLGIGCAVALSVTAWVFGSVHLLTLIFGASLVGVAEDYGIHYYSSRQSQPQVVPQALMRRLLPGLLLALTTSVLAYLALGLAPFPGLRQMALFSSVGLAAAMLTTVCWFPLLDRGTVRPNRFAQAVGASLGRWPRLAWPARPRQAYRVWIACLLLAALGLTGLLRLQVNDDVRQLQSSPPELMQSQIRLARLLGVASPAQFYLVQGANVEQVLQREEALKARLEPLTRRHGFGYSALSDWLPSLSRQRSDAALTAAVETRVLATIGPALGESLRRPAFANEPLTLERWLDGPGSAAARTLWLGELRGVQATSSGSASVVLLRGLHDTTVLPALAAAAEGLEGVRWVDKAGDISQLLGRYRLAMGLLLLLAHAAVFAALAWRFGRQAWRGWLPTALASVATLALLGLLGQPLQLFNMLALLLLLGVGVDYGIFLLEHPNDGSAWLAVSLGATSTWLAFGLLGLSSTPALRAFGLTLMFGLAIVGLLAPCLRPPAGAPTDAARGGAAP</sequence>
<dbReference type="InterPro" id="IPR004869">
    <property type="entry name" value="MMPL_dom"/>
</dbReference>
<evidence type="ECO:0000313" key="8">
    <source>
        <dbReference type="EMBL" id="QBK06534.1"/>
    </source>
</evidence>
<gene>
    <name evidence="8" type="ORF">DW355_11280</name>
</gene>
<comment type="subcellular location">
    <subcellularLocation>
        <location evidence="1">Cell membrane</location>
        <topology evidence="1">Multi-pass membrane protein</topology>
    </subcellularLocation>
</comment>
<protein>
    <recommendedName>
        <fullName evidence="7">Membrane transport protein MMPL domain-containing protein</fullName>
    </recommendedName>
</protein>
<feature type="transmembrane region" description="Helical" evidence="6">
    <location>
        <begin position="232"/>
        <end position="249"/>
    </location>
</feature>
<proteinExistence type="predicted"/>
<keyword evidence="4 6" id="KW-1133">Transmembrane helix</keyword>
<evidence type="ECO:0000256" key="5">
    <source>
        <dbReference type="ARBA" id="ARBA00023136"/>
    </source>
</evidence>
<dbReference type="Proteomes" id="UP000292939">
    <property type="component" value="Chromosome"/>
</dbReference>
<dbReference type="InterPro" id="IPR050545">
    <property type="entry name" value="Mycobact_MmpL"/>
</dbReference>
<evidence type="ECO:0000256" key="2">
    <source>
        <dbReference type="ARBA" id="ARBA00022475"/>
    </source>
</evidence>
<keyword evidence="2" id="KW-1003">Cell membrane</keyword>
<dbReference type="PANTHER" id="PTHR33406:SF13">
    <property type="entry name" value="MEMBRANE PROTEIN YDFJ"/>
    <property type="match status" value="1"/>
</dbReference>
<evidence type="ECO:0000256" key="6">
    <source>
        <dbReference type="SAM" id="Phobius"/>
    </source>
</evidence>
<feature type="transmembrane region" description="Helical" evidence="6">
    <location>
        <begin position="408"/>
        <end position="428"/>
    </location>
</feature>
<evidence type="ECO:0000313" key="9">
    <source>
        <dbReference type="Proteomes" id="UP000292939"/>
    </source>
</evidence>
<dbReference type="Pfam" id="PF03176">
    <property type="entry name" value="MMPL"/>
    <property type="match status" value="1"/>
</dbReference>
<feature type="transmembrane region" description="Helical" evidence="6">
    <location>
        <begin position="350"/>
        <end position="372"/>
    </location>
</feature>
<feature type="transmembrane region" description="Helical" evidence="6">
    <location>
        <begin position="621"/>
        <end position="642"/>
    </location>
</feature>
<feature type="transmembrane region" description="Helical" evidence="6">
    <location>
        <begin position="728"/>
        <end position="746"/>
    </location>
</feature>
<feature type="transmembrane region" description="Helical" evidence="6">
    <location>
        <begin position="256"/>
        <end position="276"/>
    </location>
</feature>
<feature type="transmembrane region" description="Helical" evidence="6">
    <location>
        <begin position="321"/>
        <end position="344"/>
    </location>
</feature>
<evidence type="ECO:0000256" key="1">
    <source>
        <dbReference type="ARBA" id="ARBA00004651"/>
    </source>
</evidence>
<organism evidence="8 9">
    <name type="scientific">Hylemonella gracilis</name>
    <dbReference type="NCBI Taxonomy" id="80880"/>
    <lineage>
        <taxon>Bacteria</taxon>
        <taxon>Pseudomonadati</taxon>
        <taxon>Pseudomonadota</taxon>
        <taxon>Betaproteobacteria</taxon>
        <taxon>Burkholderiales</taxon>
        <taxon>Comamonadaceae</taxon>
        <taxon>Hylemonella</taxon>
    </lineage>
</organism>
<dbReference type="GO" id="GO:0005886">
    <property type="term" value="C:plasma membrane"/>
    <property type="evidence" value="ECO:0007669"/>
    <property type="project" value="UniProtKB-SubCell"/>
</dbReference>
<dbReference type="Gene3D" id="1.20.1640.10">
    <property type="entry name" value="Multidrug efflux transporter AcrB transmembrane domain"/>
    <property type="match status" value="2"/>
</dbReference>
<feature type="transmembrane region" description="Helical" evidence="6">
    <location>
        <begin position="673"/>
        <end position="694"/>
    </location>
</feature>
<evidence type="ECO:0000256" key="3">
    <source>
        <dbReference type="ARBA" id="ARBA00022692"/>
    </source>
</evidence>
<feature type="transmembrane region" description="Helical" evidence="6">
    <location>
        <begin position="701"/>
        <end position="722"/>
    </location>
</feature>
<evidence type="ECO:0000256" key="4">
    <source>
        <dbReference type="ARBA" id="ARBA00022989"/>
    </source>
</evidence>
<dbReference type="EMBL" id="CP031395">
    <property type="protein sequence ID" value="QBK06534.1"/>
    <property type="molecule type" value="Genomic_DNA"/>
</dbReference>
<dbReference type="OrthoDB" id="9780358at2"/>
<feature type="domain" description="Membrane transport protein MMPL" evidence="7">
    <location>
        <begin position="175"/>
        <end position="397"/>
    </location>
</feature>
<dbReference type="SUPFAM" id="SSF82866">
    <property type="entry name" value="Multidrug efflux transporter AcrB transmembrane domain"/>
    <property type="match status" value="2"/>
</dbReference>
<name>A0A4P6UPD5_9BURK</name>
<reference evidence="8 9" key="1">
    <citation type="submission" date="2018-07" db="EMBL/GenBank/DDBJ databases">
        <title>Exploring interactions and the metabolic potential of the ultra-small soil bacteria Hylemonella gracilis.</title>
        <authorList>
            <person name="Tyc O."/>
            <person name="Kulkarni P."/>
            <person name="Gawehns F."/>
            <person name="Hundscheid M."/>
            <person name="Zweers H."/>
            <person name="Garbeva P."/>
        </authorList>
    </citation>
    <scope>NUCLEOTIDE SEQUENCE [LARGE SCALE GENOMIC DNA]</scope>
    <source>
        <strain evidence="8 9">NS1</strain>
    </source>
</reference>